<dbReference type="AlphaFoldDB" id="A0A3B0QZW7"/>
<name>A0A3B0QZW7_9ZZZZ</name>
<dbReference type="PANTHER" id="PTHR43861">
    <property type="entry name" value="TRANS-ACONITATE 2-METHYLTRANSFERASE-RELATED"/>
    <property type="match status" value="1"/>
</dbReference>
<dbReference type="Gene3D" id="3.90.550.10">
    <property type="entry name" value="Spore Coat Polysaccharide Biosynthesis Protein SpsA, Chain A"/>
    <property type="match status" value="1"/>
</dbReference>
<dbReference type="Gene3D" id="3.40.50.150">
    <property type="entry name" value="Vaccinia Virus protein VP39"/>
    <property type="match status" value="1"/>
</dbReference>
<dbReference type="SUPFAM" id="SSF53335">
    <property type="entry name" value="S-adenosyl-L-methionine-dependent methyltransferases"/>
    <property type="match status" value="1"/>
</dbReference>
<dbReference type="CDD" id="cd02440">
    <property type="entry name" value="AdoMet_MTases"/>
    <property type="match status" value="1"/>
</dbReference>
<protein>
    <recommendedName>
        <fullName evidence="1">Methyltransferase type 11 domain-containing protein</fullName>
    </recommendedName>
</protein>
<evidence type="ECO:0000259" key="1">
    <source>
        <dbReference type="Pfam" id="PF08241"/>
    </source>
</evidence>
<dbReference type="Pfam" id="PF08241">
    <property type="entry name" value="Methyltransf_11"/>
    <property type="match status" value="1"/>
</dbReference>
<dbReference type="InterPro" id="IPR029044">
    <property type="entry name" value="Nucleotide-diphossugar_trans"/>
</dbReference>
<sequence>MSTAFVVQANFRNWEGSPDFSVQNVDGKPVVWHVVQKILTRWDGAQVVIAVPDLEENRFFAEVAAELDVKIYYGELDDVLLRIVGAAKLWQADVLVRVLGMHYFFDTELAEGMIRLHEQEAYDIVKTPDDFDIKKSVEVVSLNALERLDEVLRSSDELKDRSDIRVAPMHYMACRPDLFKVGIYEDLPVYSREQQLEMRTQAEKIYSIYNCDHIPFLPEHASNSVLLRHYEVALEYVDADTDVLDIACGDGYGSKLLASKAGRVVGVDISEEQVKSASEAYKGDGLEFAVGDATDTGYGDASFDLITSMETIEHVDDVDGYLNEMYRLLRPGGRFVISTPQNSSGEIPLIPSHLREYSLEAFKSLLSKDFEVEKIIGFKAGNLCVEGDQKGTGMMAICKKNRGKVR</sequence>
<proteinExistence type="predicted"/>
<dbReference type="PANTHER" id="PTHR43861:SF6">
    <property type="entry name" value="METHYLTRANSFERASE TYPE 11"/>
    <property type="match status" value="1"/>
</dbReference>
<feature type="domain" description="Methyltransferase type 11" evidence="1">
    <location>
        <begin position="244"/>
        <end position="337"/>
    </location>
</feature>
<organism evidence="2">
    <name type="scientific">hydrothermal vent metagenome</name>
    <dbReference type="NCBI Taxonomy" id="652676"/>
    <lineage>
        <taxon>unclassified sequences</taxon>
        <taxon>metagenomes</taxon>
        <taxon>ecological metagenomes</taxon>
    </lineage>
</organism>
<evidence type="ECO:0000313" key="2">
    <source>
        <dbReference type="EMBL" id="VAV85561.1"/>
    </source>
</evidence>
<reference evidence="2" key="1">
    <citation type="submission" date="2018-06" db="EMBL/GenBank/DDBJ databases">
        <authorList>
            <person name="Zhirakovskaya E."/>
        </authorList>
    </citation>
    <scope>NUCLEOTIDE SEQUENCE</scope>
</reference>
<accession>A0A3B0QZW7</accession>
<dbReference type="EMBL" id="UOEA01000090">
    <property type="protein sequence ID" value="VAV85561.1"/>
    <property type="molecule type" value="Genomic_DNA"/>
</dbReference>
<dbReference type="InterPro" id="IPR013216">
    <property type="entry name" value="Methyltransf_11"/>
</dbReference>
<dbReference type="GO" id="GO:0008757">
    <property type="term" value="F:S-adenosylmethionine-dependent methyltransferase activity"/>
    <property type="evidence" value="ECO:0007669"/>
    <property type="project" value="InterPro"/>
</dbReference>
<dbReference type="SUPFAM" id="SSF53448">
    <property type="entry name" value="Nucleotide-diphospho-sugar transferases"/>
    <property type="match status" value="1"/>
</dbReference>
<dbReference type="InterPro" id="IPR029063">
    <property type="entry name" value="SAM-dependent_MTases_sf"/>
</dbReference>
<gene>
    <name evidence="2" type="ORF">MNBD_DELTA01-354</name>
</gene>